<dbReference type="Proteomes" id="UP001434883">
    <property type="component" value="Unassembled WGS sequence"/>
</dbReference>
<accession>A0ABV0S658</accession>
<sequence length="70" mass="7560">GSLMLVFLFLCVRPGGEERTAAVFRHRGVDPVSCSLHNILRYLQGLLDARGAASTLKVHLAAISASHDDE</sequence>
<keyword evidence="3" id="KW-1185">Reference proteome</keyword>
<proteinExistence type="predicted"/>
<gene>
    <name evidence="2" type="ORF">XENOCAPTIV_025780</name>
</gene>
<dbReference type="SUPFAM" id="SSF47823">
    <property type="entry name" value="lambda integrase-like, N-terminal domain"/>
    <property type="match status" value="1"/>
</dbReference>
<dbReference type="EMBL" id="JAHRIN010067846">
    <property type="protein sequence ID" value="MEQ2215017.1"/>
    <property type="molecule type" value="Genomic_DNA"/>
</dbReference>
<evidence type="ECO:0000313" key="3">
    <source>
        <dbReference type="Proteomes" id="UP001434883"/>
    </source>
</evidence>
<reference evidence="2 3" key="1">
    <citation type="submission" date="2021-06" db="EMBL/GenBank/DDBJ databases">
        <authorList>
            <person name="Palmer J.M."/>
        </authorList>
    </citation>
    <scope>NUCLEOTIDE SEQUENCE [LARGE SCALE GENOMIC DNA]</scope>
    <source>
        <strain evidence="2 3">XC_2019</strain>
        <tissue evidence="2">Muscle</tissue>
    </source>
</reference>
<name>A0ABV0S658_9TELE</name>
<comment type="caution">
    <text evidence="2">The sequence shown here is derived from an EMBL/GenBank/DDBJ whole genome shotgun (WGS) entry which is preliminary data.</text>
</comment>
<feature type="chain" id="PRO_5047143126" evidence="1">
    <location>
        <begin position="19"/>
        <end position="70"/>
    </location>
</feature>
<evidence type="ECO:0000313" key="2">
    <source>
        <dbReference type="EMBL" id="MEQ2215017.1"/>
    </source>
</evidence>
<organism evidence="2 3">
    <name type="scientific">Xenoophorus captivus</name>
    <dbReference type="NCBI Taxonomy" id="1517983"/>
    <lineage>
        <taxon>Eukaryota</taxon>
        <taxon>Metazoa</taxon>
        <taxon>Chordata</taxon>
        <taxon>Craniata</taxon>
        <taxon>Vertebrata</taxon>
        <taxon>Euteleostomi</taxon>
        <taxon>Actinopterygii</taxon>
        <taxon>Neopterygii</taxon>
        <taxon>Teleostei</taxon>
        <taxon>Neoteleostei</taxon>
        <taxon>Acanthomorphata</taxon>
        <taxon>Ovalentaria</taxon>
        <taxon>Atherinomorphae</taxon>
        <taxon>Cyprinodontiformes</taxon>
        <taxon>Goodeidae</taxon>
        <taxon>Xenoophorus</taxon>
    </lineage>
</organism>
<protein>
    <submittedName>
        <fullName evidence="2">Uncharacterized protein</fullName>
    </submittedName>
</protein>
<feature type="signal peptide" evidence="1">
    <location>
        <begin position="1"/>
        <end position="18"/>
    </location>
</feature>
<feature type="non-terminal residue" evidence="2">
    <location>
        <position position="1"/>
    </location>
</feature>
<keyword evidence="1" id="KW-0732">Signal</keyword>
<evidence type="ECO:0000256" key="1">
    <source>
        <dbReference type="SAM" id="SignalP"/>
    </source>
</evidence>